<gene>
    <name evidence="3" type="ORF">IW261DRAFT_1566522</name>
</gene>
<evidence type="ECO:0000313" key="4">
    <source>
        <dbReference type="Proteomes" id="UP001175227"/>
    </source>
</evidence>
<comment type="caution">
    <text evidence="3">The sequence shown here is derived from an EMBL/GenBank/DDBJ whole genome shotgun (WGS) entry which is preliminary data.</text>
</comment>
<dbReference type="AlphaFoldDB" id="A0AA39U8L5"/>
<keyword evidence="4" id="KW-1185">Reference proteome</keyword>
<reference evidence="3" key="1">
    <citation type="submission" date="2023-06" db="EMBL/GenBank/DDBJ databases">
        <authorList>
            <consortium name="Lawrence Berkeley National Laboratory"/>
            <person name="Ahrendt S."/>
            <person name="Sahu N."/>
            <person name="Indic B."/>
            <person name="Wong-Bajracharya J."/>
            <person name="Merenyi Z."/>
            <person name="Ke H.-M."/>
            <person name="Monk M."/>
            <person name="Kocsube S."/>
            <person name="Drula E."/>
            <person name="Lipzen A."/>
            <person name="Balint B."/>
            <person name="Henrissat B."/>
            <person name="Andreopoulos B."/>
            <person name="Martin F.M."/>
            <person name="Harder C.B."/>
            <person name="Rigling D."/>
            <person name="Ford K.L."/>
            <person name="Foster G.D."/>
            <person name="Pangilinan J."/>
            <person name="Papanicolaou A."/>
            <person name="Barry K."/>
            <person name="LaButti K."/>
            <person name="Viragh M."/>
            <person name="Koriabine M."/>
            <person name="Yan M."/>
            <person name="Riley R."/>
            <person name="Champramary S."/>
            <person name="Plett K.L."/>
            <person name="Tsai I.J."/>
            <person name="Slot J."/>
            <person name="Sipos G."/>
            <person name="Plett J."/>
            <person name="Nagy L.G."/>
            <person name="Grigoriev I.V."/>
        </authorList>
    </citation>
    <scope>NUCLEOTIDE SEQUENCE</scope>
    <source>
        <strain evidence="3">ICMP 16352</strain>
    </source>
</reference>
<feature type="region of interest" description="Disordered" evidence="1">
    <location>
        <begin position="299"/>
        <end position="318"/>
    </location>
</feature>
<evidence type="ECO:0000256" key="2">
    <source>
        <dbReference type="SAM" id="Phobius"/>
    </source>
</evidence>
<evidence type="ECO:0008006" key="5">
    <source>
        <dbReference type="Google" id="ProtNLM"/>
    </source>
</evidence>
<keyword evidence="2" id="KW-0812">Transmembrane</keyword>
<evidence type="ECO:0000256" key="1">
    <source>
        <dbReference type="SAM" id="MobiDB-lite"/>
    </source>
</evidence>
<protein>
    <recommendedName>
        <fullName evidence="5">Zn(2)-C6 fungal-type domain-containing protein</fullName>
    </recommendedName>
</protein>
<accession>A0AA39U8L5</accession>
<dbReference type="Proteomes" id="UP001175227">
    <property type="component" value="Unassembled WGS sequence"/>
</dbReference>
<keyword evidence="2" id="KW-0472">Membrane</keyword>
<feature type="transmembrane region" description="Helical" evidence="2">
    <location>
        <begin position="16"/>
        <end position="42"/>
    </location>
</feature>
<keyword evidence="2" id="KW-1133">Transmembrane helix</keyword>
<evidence type="ECO:0000313" key="3">
    <source>
        <dbReference type="EMBL" id="KAK0477058.1"/>
    </source>
</evidence>
<dbReference type="EMBL" id="JAUEPR010000018">
    <property type="protein sequence ID" value="KAK0477058.1"/>
    <property type="molecule type" value="Genomic_DNA"/>
</dbReference>
<sequence>MTIRRTVTLWWSLQPIWLIIFVLPDPLVLLPPLLPSALFKLLGAPVNKKRKRASWKRSKFANPLGSLLDSAVDGTATVARSAGKTAGSNKETDKLEVVATKVHRPGGPSRIKPPLAAMGVQGGGFGEEVPSDYKAVKDGLKTISVLVVSRDFGKFVEVDKALWNKKVAPFVGEQYVWPCDQCSWKKTQCRKFLTNSVLCIRCHYAKLPCQVDGVKVLNPLSHYRPKSYATLNVFEGAMDTLDQYADSLKDIVTNYMAGIDALSQLQGLRSQIGYVRDSLGADTQIEEVVDVDDDEGYAANKVAEGEAGPSRKRKRSGK</sequence>
<organism evidence="3 4">
    <name type="scientific">Armillaria novae-zelandiae</name>
    <dbReference type="NCBI Taxonomy" id="153914"/>
    <lineage>
        <taxon>Eukaryota</taxon>
        <taxon>Fungi</taxon>
        <taxon>Dikarya</taxon>
        <taxon>Basidiomycota</taxon>
        <taxon>Agaricomycotina</taxon>
        <taxon>Agaricomycetes</taxon>
        <taxon>Agaricomycetidae</taxon>
        <taxon>Agaricales</taxon>
        <taxon>Marasmiineae</taxon>
        <taxon>Physalacriaceae</taxon>
        <taxon>Armillaria</taxon>
    </lineage>
</organism>
<proteinExistence type="predicted"/>
<name>A0AA39U8L5_9AGAR</name>